<keyword evidence="3" id="KW-0408">Iron</keyword>
<keyword evidence="1" id="KW-0001">2Fe-2S</keyword>
<keyword evidence="4" id="KW-0411">Iron-sulfur</keyword>
<dbReference type="Pfam" id="PF00355">
    <property type="entry name" value="Rieske"/>
    <property type="match status" value="1"/>
</dbReference>
<evidence type="ECO:0000313" key="8">
    <source>
        <dbReference type="EMBL" id="RZS85547.1"/>
    </source>
</evidence>
<comment type="similarity">
    <text evidence="6">Belongs to the bacterial ring-hydroxylating dioxygenase ferredoxin component family.</text>
</comment>
<proteinExistence type="inferred from homology"/>
<keyword evidence="2" id="KW-0479">Metal-binding</keyword>
<evidence type="ECO:0000313" key="9">
    <source>
        <dbReference type="Proteomes" id="UP000292445"/>
    </source>
</evidence>
<evidence type="ECO:0000256" key="2">
    <source>
        <dbReference type="ARBA" id="ARBA00022723"/>
    </source>
</evidence>
<keyword evidence="8" id="KW-0560">Oxidoreductase</keyword>
<evidence type="ECO:0000256" key="6">
    <source>
        <dbReference type="ARBA" id="ARBA00038001"/>
    </source>
</evidence>
<organism evidence="8 9">
    <name type="scientific">Pigmentiphaga kullae</name>
    <dbReference type="NCBI Taxonomy" id="151784"/>
    <lineage>
        <taxon>Bacteria</taxon>
        <taxon>Pseudomonadati</taxon>
        <taxon>Pseudomonadota</taxon>
        <taxon>Betaproteobacteria</taxon>
        <taxon>Burkholderiales</taxon>
        <taxon>Alcaligenaceae</taxon>
        <taxon>Pigmentiphaga</taxon>
    </lineage>
</organism>
<dbReference type="GO" id="GO:0046872">
    <property type="term" value="F:metal ion binding"/>
    <property type="evidence" value="ECO:0007669"/>
    <property type="project" value="UniProtKB-KW"/>
</dbReference>
<keyword evidence="9" id="KW-1185">Reference proteome</keyword>
<name>A0A4V2F3W7_9BURK</name>
<dbReference type="SUPFAM" id="SSF50022">
    <property type="entry name" value="ISP domain"/>
    <property type="match status" value="1"/>
</dbReference>
<feature type="domain" description="Rieske" evidence="7">
    <location>
        <begin position="3"/>
        <end position="99"/>
    </location>
</feature>
<protein>
    <submittedName>
        <fullName evidence="8">3-phenylpropionate/trans-cinnamate dioxygenase ferredoxin subunit</fullName>
    </submittedName>
</protein>
<dbReference type="RefSeq" id="WP_124687595.1">
    <property type="nucleotide sequence ID" value="NZ_SGXC01000001.1"/>
</dbReference>
<reference evidence="8 9" key="1">
    <citation type="submission" date="2019-02" db="EMBL/GenBank/DDBJ databases">
        <title>Genomic Encyclopedia of Type Strains, Phase IV (KMG-IV): sequencing the most valuable type-strain genomes for metagenomic binning, comparative biology and taxonomic classification.</title>
        <authorList>
            <person name="Goeker M."/>
        </authorList>
    </citation>
    <scope>NUCLEOTIDE SEQUENCE [LARGE SCALE GENOMIC DNA]</scope>
    <source>
        <strain evidence="8 9">K24</strain>
    </source>
</reference>
<evidence type="ECO:0000256" key="4">
    <source>
        <dbReference type="ARBA" id="ARBA00023014"/>
    </source>
</evidence>
<comment type="cofactor">
    <cofactor evidence="5">
        <name>[2Fe-2S] cluster</name>
        <dbReference type="ChEBI" id="CHEBI:190135"/>
    </cofactor>
</comment>
<dbReference type="GO" id="GO:0051213">
    <property type="term" value="F:dioxygenase activity"/>
    <property type="evidence" value="ECO:0007669"/>
    <property type="project" value="UniProtKB-KW"/>
</dbReference>
<dbReference type="AlphaFoldDB" id="A0A4V2F3W7"/>
<dbReference type="GO" id="GO:0051537">
    <property type="term" value="F:2 iron, 2 sulfur cluster binding"/>
    <property type="evidence" value="ECO:0007669"/>
    <property type="project" value="UniProtKB-KW"/>
</dbReference>
<evidence type="ECO:0000256" key="5">
    <source>
        <dbReference type="ARBA" id="ARBA00034078"/>
    </source>
</evidence>
<dbReference type="Proteomes" id="UP000292445">
    <property type="component" value="Unassembled WGS sequence"/>
</dbReference>
<evidence type="ECO:0000256" key="3">
    <source>
        <dbReference type="ARBA" id="ARBA00023004"/>
    </source>
</evidence>
<dbReference type="PANTHER" id="PTHR21496:SF0">
    <property type="entry name" value="RIESKE DOMAIN-CONTAINING PROTEIN"/>
    <property type="match status" value="1"/>
</dbReference>
<dbReference type="OrthoDB" id="9800167at2"/>
<sequence>MNWTRIAAVDEVEDDAGMPFKLDGRDLALFRSGGEFFAADNVCTHQYALLTDGYVEDGCVECPLHQAQFDLRTGEPRCAPATQPIRIYPVKVEDEAVYVAVE</sequence>
<dbReference type="InterPro" id="IPR036922">
    <property type="entry name" value="Rieske_2Fe-2S_sf"/>
</dbReference>
<dbReference type="CDD" id="cd03528">
    <property type="entry name" value="Rieske_RO_ferredoxin"/>
    <property type="match status" value="1"/>
</dbReference>
<dbReference type="EMBL" id="SGXC01000001">
    <property type="protein sequence ID" value="RZS85547.1"/>
    <property type="molecule type" value="Genomic_DNA"/>
</dbReference>
<gene>
    <name evidence="8" type="ORF">EV675_1576</name>
</gene>
<dbReference type="InterPro" id="IPR017941">
    <property type="entry name" value="Rieske_2Fe-2S"/>
</dbReference>
<evidence type="ECO:0000256" key="1">
    <source>
        <dbReference type="ARBA" id="ARBA00022714"/>
    </source>
</evidence>
<dbReference type="PANTHER" id="PTHR21496">
    <property type="entry name" value="FERREDOXIN-RELATED"/>
    <property type="match status" value="1"/>
</dbReference>
<keyword evidence="8" id="KW-0223">Dioxygenase</keyword>
<dbReference type="PROSITE" id="PS51296">
    <property type="entry name" value="RIESKE"/>
    <property type="match status" value="1"/>
</dbReference>
<dbReference type="Gene3D" id="2.102.10.10">
    <property type="entry name" value="Rieske [2Fe-2S] iron-sulphur domain"/>
    <property type="match status" value="1"/>
</dbReference>
<accession>A0A4V2F3W7</accession>
<comment type="caution">
    <text evidence="8">The sequence shown here is derived from an EMBL/GenBank/DDBJ whole genome shotgun (WGS) entry which is preliminary data.</text>
</comment>
<evidence type="ECO:0000259" key="7">
    <source>
        <dbReference type="PROSITE" id="PS51296"/>
    </source>
</evidence>